<dbReference type="GeneID" id="17043065"/>
<protein>
    <recommendedName>
        <fullName evidence="3">FAD/NAD(P)-binding domain-containing protein</fullName>
    </recommendedName>
</protein>
<evidence type="ECO:0000313" key="1">
    <source>
        <dbReference type="EMBL" id="EIE25062.1"/>
    </source>
</evidence>
<comment type="caution">
    <text evidence="1">The sequence shown here is derived from an EMBL/GenBank/DDBJ whole genome shotgun (WGS) entry which is preliminary data.</text>
</comment>
<organism evidence="1 2">
    <name type="scientific">Coccomyxa subellipsoidea (strain C-169)</name>
    <name type="common">Green microalga</name>
    <dbReference type="NCBI Taxonomy" id="574566"/>
    <lineage>
        <taxon>Eukaryota</taxon>
        <taxon>Viridiplantae</taxon>
        <taxon>Chlorophyta</taxon>
        <taxon>core chlorophytes</taxon>
        <taxon>Trebouxiophyceae</taxon>
        <taxon>Trebouxiophyceae incertae sedis</taxon>
        <taxon>Coccomyxaceae</taxon>
        <taxon>Coccomyxa</taxon>
        <taxon>Coccomyxa subellipsoidea</taxon>
    </lineage>
</organism>
<dbReference type="RefSeq" id="XP_005649606.1">
    <property type="nucleotide sequence ID" value="XM_005649549.1"/>
</dbReference>
<evidence type="ECO:0008006" key="3">
    <source>
        <dbReference type="Google" id="ProtNLM"/>
    </source>
</evidence>
<proteinExistence type="predicted"/>
<dbReference type="InterPro" id="IPR036188">
    <property type="entry name" value="FAD/NAD-bd_sf"/>
</dbReference>
<dbReference type="SUPFAM" id="SSF51905">
    <property type="entry name" value="FAD/NAD(P)-binding domain"/>
    <property type="match status" value="1"/>
</dbReference>
<sequence length="448" mass="48667">MLTAAAIAPFVDEVVILDKEAALNGGGTEEELRQEFAATGAKLADRAKLRKGVPQYIHPHGLLCRATHSVELLLPGWLELAKRLGGRITLPGRVKTFYKGLWTHHPVDTTGLITLSGSRGLIEESIRAQLLTLCSNVHIHCGCWAAAPLWSADGSCLEGVVTKAGQEFWADLVIDAAGRRSPVPGWLEGGGYAPPPEVEVDPHVTYSSRLYRLPPTEVENKDWDVIYIRPTAPNTRGGLLQTIEGGLLLCCVWGYSGDHPPQDEQGFLDFLASLERRDMYEAVKDAEPLTKPVAYSGMTNLRRLYEDIPMPGRLAVVGDSLAGFNPVYGQGIGVAAIEAETLKKLLQERARECDSGKLAAADLGALAAPYQAMAKHIVDFPFSRPKKALVEKLMGSYLEALMKLAASDMAAFKAVQEVMNMMTGPDSLIRPGLMVKALRMRFAELLSA</sequence>
<accession>I0Z343</accession>
<dbReference type="Gene3D" id="3.50.50.60">
    <property type="entry name" value="FAD/NAD(P)-binding domain"/>
    <property type="match status" value="1"/>
</dbReference>
<dbReference type="EMBL" id="AGSI01000004">
    <property type="protein sequence ID" value="EIE25062.1"/>
    <property type="molecule type" value="Genomic_DNA"/>
</dbReference>
<gene>
    <name evidence="1" type="ORF">COCSUDRAFT_61306</name>
</gene>
<dbReference type="AlphaFoldDB" id="I0Z343"/>
<dbReference type="eggNOG" id="ENOG502SF7E">
    <property type="taxonomic scope" value="Eukaryota"/>
</dbReference>
<dbReference type="Gene3D" id="3.30.9.10">
    <property type="entry name" value="D-Amino Acid Oxidase, subunit A, domain 2"/>
    <property type="match status" value="1"/>
</dbReference>
<evidence type="ECO:0000313" key="2">
    <source>
        <dbReference type="Proteomes" id="UP000007264"/>
    </source>
</evidence>
<name>I0Z343_COCSC</name>
<reference evidence="1 2" key="1">
    <citation type="journal article" date="2012" name="Genome Biol.">
        <title>The genome of the polar eukaryotic microalga coccomyxa subellipsoidea reveals traits of cold adaptation.</title>
        <authorList>
            <person name="Blanc G."/>
            <person name="Agarkova I."/>
            <person name="Grimwood J."/>
            <person name="Kuo A."/>
            <person name="Brueggeman A."/>
            <person name="Dunigan D."/>
            <person name="Gurnon J."/>
            <person name="Ladunga I."/>
            <person name="Lindquist E."/>
            <person name="Lucas S."/>
            <person name="Pangilinan J."/>
            <person name="Proschold T."/>
            <person name="Salamov A."/>
            <person name="Schmutz J."/>
            <person name="Weeks D."/>
            <person name="Yamada T."/>
            <person name="Claverie J.M."/>
            <person name="Grigoriev I."/>
            <person name="Van Etten J."/>
            <person name="Lomsadze A."/>
            <person name="Borodovsky M."/>
        </authorList>
    </citation>
    <scope>NUCLEOTIDE SEQUENCE [LARGE SCALE GENOMIC DNA]</scope>
    <source>
        <strain evidence="1 2">C-169</strain>
    </source>
</reference>
<dbReference type="OrthoDB" id="510395at2759"/>
<keyword evidence="2" id="KW-1185">Reference proteome</keyword>
<dbReference type="KEGG" id="csl:COCSUDRAFT_61306"/>
<dbReference type="Proteomes" id="UP000007264">
    <property type="component" value="Unassembled WGS sequence"/>
</dbReference>